<proteinExistence type="predicted"/>
<evidence type="ECO:0000313" key="2">
    <source>
        <dbReference type="Proteomes" id="UP000789375"/>
    </source>
</evidence>
<feature type="non-terminal residue" evidence="1">
    <location>
        <position position="1"/>
    </location>
</feature>
<sequence length="132" mass="15354">LPPHNDLTYNPFLMLRICQGLRPTFKNNFKVPPLVKELIDRCLTEDPSMRPTANELNNTFLRWYRSTNKNDNAEFRKQCKEADEHNSLYFKSKSKASNTSAHLLTSKSLYVKDLECSESLNMDFTKKDSKCS</sequence>
<protein>
    <submittedName>
        <fullName evidence="1">13615_t:CDS:1</fullName>
    </submittedName>
</protein>
<gene>
    <name evidence="1" type="ORF">FMOSSE_LOCUS15491</name>
</gene>
<evidence type="ECO:0000313" key="1">
    <source>
        <dbReference type="EMBL" id="CAG8728145.1"/>
    </source>
</evidence>
<dbReference type="EMBL" id="CAJVPP010015927">
    <property type="protein sequence ID" value="CAG8728145.1"/>
    <property type="molecule type" value="Genomic_DNA"/>
</dbReference>
<keyword evidence="2" id="KW-1185">Reference proteome</keyword>
<accession>A0A9N9NFJ4</accession>
<dbReference type="AlphaFoldDB" id="A0A9N9NFJ4"/>
<organism evidence="1 2">
    <name type="scientific">Funneliformis mosseae</name>
    <name type="common">Endomycorrhizal fungus</name>
    <name type="synonym">Glomus mosseae</name>
    <dbReference type="NCBI Taxonomy" id="27381"/>
    <lineage>
        <taxon>Eukaryota</taxon>
        <taxon>Fungi</taxon>
        <taxon>Fungi incertae sedis</taxon>
        <taxon>Mucoromycota</taxon>
        <taxon>Glomeromycotina</taxon>
        <taxon>Glomeromycetes</taxon>
        <taxon>Glomerales</taxon>
        <taxon>Glomeraceae</taxon>
        <taxon>Funneliformis</taxon>
    </lineage>
</organism>
<name>A0A9N9NFJ4_FUNMO</name>
<dbReference type="InterPro" id="IPR011009">
    <property type="entry name" value="Kinase-like_dom_sf"/>
</dbReference>
<comment type="caution">
    <text evidence="1">The sequence shown here is derived from an EMBL/GenBank/DDBJ whole genome shotgun (WGS) entry which is preliminary data.</text>
</comment>
<dbReference type="Gene3D" id="1.10.510.10">
    <property type="entry name" value="Transferase(Phosphotransferase) domain 1"/>
    <property type="match status" value="1"/>
</dbReference>
<dbReference type="Proteomes" id="UP000789375">
    <property type="component" value="Unassembled WGS sequence"/>
</dbReference>
<feature type="non-terminal residue" evidence="1">
    <location>
        <position position="132"/>
    </location>
</feature>
<reference evidence="1" key="1">
    <citation type="submission" date="2021-06" db="EMBL/GenBank/DDBJ databases">
        <authorList>
            <person name="Kallberg Y."/>
            <person name="Tangrot J."/>
            <person name="Rosling A."/>
        </authorList>
    </citation>
    <scope>NUCLEOTIDE SEQUENCE</scope>
    <source>
        <strain evidence="1">87-6 pot B 2015</strain>
    </source>
</reference>
<dbReference type="SUPFAM" id="SSF56112">
    <property type="entry name" value="Protein kinase-like (PK-like)"/>
    <property type="match status" value="1"/>
</dbReference>